<evidence type="ECO:0000313" key="3">
    <source>
        <dbReference type="Proteomes" id="UP001596434"/>
    </source>
</evidence>
<dbReference type="AlphaFoldDB" id="A0ABD5ZXE3"/>
<dbReference type="Proteomes" id="UP001596434">
    <property type="component" value="Unassembled WGS sequence"/>
</dbReference>
<gene>
    <name evidence="2" type="ORF">ACFQKE_07485</name>
</gene>
<protein>
    <submittedName>
        <fullName evidence="2">Uncharacterized protein</fullName>
    </submittedName>
</protein>
<evidence type="ECO:0000313" key="2">
    <source>
        <dbReference type="EMBL" id="MFC7255137.1"/>
    </source>
</evidence>
<dbReference type="RefSeq" id="WP_379703346.1">
    <property type="nucleotide sequence ID" value="NZ_JBHTAT010000001.1"/>
</dbReference>
<proteinExistence type="predicted"/>
<keyword evidence="3" id="KW-1185">Reference proteome</keyword>
<organism evidence="2 3">
    <name type="scientific">Haloplanus litoreus</name>
    <dbReference type="NCBI Taxonomy" id="767515"/>
    <lineage>
        <taxon>Archaea</taxon>
        <taxon>Methanobacteriati</taxon>
        <taxon>Methanobacteriota</taxon>
        <taxon>Stenosarchaea group</taxon>
        <taxon>Halobacteria</taxon>
        <taxon>Halobacteriales</taxon>
        <taxon>Haloferacaceae</taxon>
        <taxon>Haloplanus</taxon>
    </lineage>
</organism>
<sequence length="42" mass="4332">MALSDDEWDAGARADSAMVAKEDVEAGHGTASVRPVTDDGRA</sequence>
<reference evidence="2 3" key="1">
    <citation type="journal article" date="2019" name="Int. J. Syst. Evol. Microbiol.">
        <title>The Global Catalogue of Microorganisms (GCM) 10K type strain sequencing project: providing services to taxonomists for standard genome sequencing and annotation.</title>
        <authorList>
            <consortium name="The Broad Institute Genomics Platform"/>
            <consortium name="The Broad Institute Genome Sequencing Center for Infectious Disease"/>
            <person name="Wu L."/>
            <person name="Ma J."/>
        </authorList>
    </citation>
    <scope>NUCLEOTIDE SEQUENCE [LARGE SCALE GENOMIC DNA]</scope>
    <source>
        <strain evidence="2 3">GX21</strain>
    </source>
</reference>
<feature type="region of interest" description="Disordered" evidence="1">
    <location>
        <begin position="1"/>
        <end position="42"/>
    </location>
</feature>
<accession>A0ABD5ZXE3</accession>
<name>A0ABD5ZXE3_9EURY</name>
<comment type="caution">
    <text evidence="2">The sequence shown here is derived from an EMBL/GenBank/DDBJ whole genome shotgun (WGS) entry which is preliminary data.</text>
</comment>
<dbReference type="GeneID" id="96953480"/>
<dbReference type="EMBL" id="JBHTAT010000001">
    <property type="protein sequence ID" value="MFC7255137.1"/>
    <property type="molecule type" value="Genomic_DNA"/>
</dbReference>
<evidence type="ECO:0000256" key="1">
    <source>
        <dbReference type="SAM" id="MobiDB-lite"/>
    </source>
</evidence>